<accession>A0A498J654</accession>
<name>A0A498J654_MALDO</name>
<evidence type="ECO:0000313" key="2">
    <source>
        <dbReference type="Proteomes" id="UP000290289"/>
    </source>
</evidence>
<reference evidence="1 2" key="1">
    <citation type="submission" date="2018-10" db="EMBL/GenBank/DDBJ databases">
        <title>A high-quality apple genome assembly.</title>
        <authorList>
            <person name="Hu J."/>
        </authorList>
    </citation>
    <scope>NUCLEOTIDE SEQUENCE [LARGE SCALE GENOMIC DNA]</scope>
    <source>
        <strain evidence="2">cv. HFTH1</strain>
        <tissue evidence="1">Young leaf</tissue>
    </source>
</reference>
<organism evidence="1 2">
    <name type="scientific">Malus domestica</name>
    <name type="common">Apple</name>
    <name type="synonym">Pyrus malus</name>
    <dbReference type="NCBI Taxonomy" id="3750"/>
    <lineage>
        <taxon>Eukaryota</taxon>
        <taxon>Viridiplantae</taxon>
        <taxon>Streptophyta</taxon>
        <taxon>Embryophyta</taxon>
        <taxon>Tracheophyta</taxon>
        <taxon>Spermatophyta</taxon>
        <taxon>Magnoliopsida</taxon>
        <taxon>eudicotyledons</taxon>
        <taxon>Gunneridae</taxon>
        <taxon>Pentapetalae</taxon>
        <taxon>rosids</taxon>
        <taxon>fabids</taxon>
        <taxon>Rosales</taxon>
        <taxon>Rosaceae</taxon>
        <taxon>Amygdaloideae</taxon>
        <taxon>Maleae</taxon>
        <taxon>Malus</taxon>
    </lineage>
</organism>
<keyword evidence="2" id="KW-1185">Reference proteome</keyword>
<dbReference type="AlphaFoldDB" id="A0A498J654"/>
<protein>
    <submittedName>
        <fullName evidence="1">Uncharacterized protein</fullName>
    </submittedName>
</protein>
<comment type="caution">
    <text evidence="1">The sequence shown here is derived from an EMBL/GenBank/DDBJ whole genome shotgun (WGS) entry which is preliminary data.</text>
</comment>
<gene>
    <name evidence="1" type="ORF">DVH24_032582</name>
</gene>
<proteinExistence type="predicted"/>
<sequence length="275" mass="31376">MEIEREVMDCLNITFEDSLDLEERFENNIHLVRRLIADNEPSQTVVKEVLISAWNKMGVVRVQKAKSNVYAMTMGEWENRSWLDGYWKETLFAQHRPCQLAKMSTSMTAGAHETHRRRKWEGKDVGLYRLLDMEMDIPANLCLATRRDNEQMKSCSIRPATSLEFHESSGTFAGLVPGEQYTRTSHLAGTNRDEECIPTTCLNVGHDHGHMWHPVSYGTQFTNNTLTIAVNGLSLDKDWYDPGYQGKPNKFSIIDCFSPGTNRDDIDARSLQIAA</sequence>
<evidence type="ECO:0000313" key="1">
    <source>
        <dbReference type="EMBL" id="RXH90225.1"/>
    </source>
</evidence>
<dbReference type="EMBL" id="RDQH01000335">
    <property type="protein sequence ID" value="RXH90225.1"/>
    <property type="molecule type" value="Genomic_DNA"/>
</dbReference>
<dbReference type="Proteomes" id="UP000290289">
    <property type="component" value="Chromosome 9"/>
</dbReference>